<dbReference type="EMBL" id="JABWDY010043020">
    <property type="protein sequence ID" value="KAF5176246.1"/>
    <property type="molecule type" value="Genomic_DNA"/>
</dbReference>
<feature type="non-terminal residue" evidence="4">
    <location>
        <position position="1"/>
    </location>
</feature>
<comment type="caution">
    <text evidence="4">The sequence shown here is derived from an EMBL/GenBank/DDBJ whole genome shotgun (WGS) entry which is preliminary data.</text>
</comment>
<dbReference type="GO" id="GO:0060090">
    <property type="term" value="F:molecular adaptor activity"/>
    <property type="evidence" value="ECO:0007669"/>
    <property type="project" value="TreeGrafter"/>
</dbReference>
<dbReference type="Proteomes" id="UP000554482">
    <property type="component" value="Unassembled WGS sequence"/>
</dbReference>
<name>A0A7J6UUJ3_THATH</name>
<dbReference type="PANTHER" id="PTHR12827:SF3">
    <property type="entry name" value="ANAPHASE-PROMOTING COMPLEX SUBUNIT 1"/>
    <property type="match status" value="1"/>
</dbReference>
<dbReference type="GO" id="GO:0007091">
    <property type="term" value="P:metaphase/anaphase transition of mitotic cell cycle"/>
    <property type="evidence" value="ECO:0007669"/>
    <property type="project" value="TreeGrafter"/>
</dbReference>
<proteinExistence type="predicted"/>
<organism evidence="4 5">
    <name type="scientific">Thalictrum thalictroides</name>
    <name type="common">Rue-anemone</name>
    <name type="synonym">Anemone thalictroides</name>
    <dbReference type="NCBI Taxonomy" id="46969"/>
    <lineage>
        <taxon>Eukaryota</taxon>
        <taxon>Viridiplantae</taxon>
        <taxon>Streptophyta</taxon>
        <taxon>Embryophyta</taxon>
        <taxon>Tracheophyta</taxon>
        <taxon>Spermatophyta</taxon>
        <taxon>Magnoliopsida</taxon>
        <taxon>Ranunculales</taxon>
        <taxon>Ranunculaceae</taxon>
        <taxon>Thalictroideae</taxon>
        <taxon>Thalictrum</taxon>
    </lineage>
</organism>
<evidence type="ECO:0000256" key="1">
    <source>
        <dbReference type="ARBA" id="ARBA00022618"/>
    </source>
</evidence>
<evidence type="ECO:0000256" key="3">
    <source>
        <dbReference type="ARBA" id="ARBA00023306"/>
    </source>
</evidence>
<dbReference type="AlphaFoldDB" id="A0A7J6UUJ3"/>
<reference evidence="4 5" key="1">
    <citation type="submission" date="2020-06" db="EMBL/GenBank/DDBJ databases">
        <title>Transcriptomic and genomic resources for Thalictrum thalictroides and T. hernandezii: Facilitating candidate gene discovery in an emerging model plant lineage.</title>
        <authorList>
            <person name="Arias T."/>
            <person name="Riano-Pachon D.M."/>
            <person name="Di Stilio V.S."/>
        </authorList>
    </citation>
    <scope>NUCLEOTIDE SEQUENCE [LARGE SCALE GENOMIC DNA]</scope>
    <source>
        <strain evidence="5">cv. WT478/WT964</strain>
        <tissue evidence="4">Leaves</tissue>
    </source>
</reference>
<keyword evidence="5" id="KW-1185">Reference proteome</keyword>
<dbReference type="GO" id="GO:0031145">
    <property type="term" value="P:anaphase-promoting complex-dependent catabolic process"/>
    <property type="evidence" value="ECO:0007669"/>
    <property type="project" value="TreeGrafter"/>
</dbReference>
<evidence type="ECO:0000256" key="2">
    <source>
        <dbReference type="ARBA" id="ARBA00022776"/>
    </source>
</evidence>
<evidence type="ECO:0000313" key="4">
    <source>
        <dbReference type="EMBL" id="KAF5176246.1"/>
    </source>
</evidence>
<dbReference type="GO" id="GO:0051301">
    <property type="term" value="P:cell division"/>
    <property type="evidence" value="ECO:0007669"/>
    <property type="project" value="UniProtKB-KW"/>
</dbReference>
<keyword evidence="1" id="KW-0132">Cell division</keyword>
<dbReference type="GO" id="GO:0070979">
    <property type="term" value="P:protein K11-linked ubiquitination"/>
    <property type="evidence" value="ECO:0007669"/>
    <property type="project" value="TreeGrafter"/>
</dbReference>
<dbReference type="OrthoDB" id="1729421at2759"/>
<keyword evidence="2" id="KW-0498">Mitosis</keyword>
<gene>
    <name evidence="4" type="ORF">FRX31_034167</name>
</gene>
<keyword evidence="3" id="KW-0131">Cell cycle</keyword>
<accession>A0A7J6UUJ3</accession>
<dbReference type="GO" id="GO:0005680">
    <property type="term" value="C:anaphase-promoting complex"/>
    <property type="evidence" value="ECO:0007669"/>
    <property type="project" value="InterPro"/>
</dbReference>
<dbReference type="PANTHER" id="PTHR12827">
    <property type="entry name" value="MEIOTIC CHECKPOINT REGULATOR TSG24 FAMILY MEMBER"/>
    <property type="match status" value="1"/>
</dbReference>
<sequence>MMDGTSANVDVTAPGAIIALTLLFLKTESEVVASRLSIPQTHFDLQYVRPDFIMLRVIARNLIMWSRVQPSKDWVQSQVPEIVKTVTTNLGDEASDFDEIDTEALVQAYVNIVSGACISI</sequence>
<evidence type="ECO:0000313" key="5">
    <source>
        <dbReference type="Proteomes" id="UP000554482"/>
    </source>
</evidence>
<protein>
    <submittedName>
        <fullName evidence="4">Anaphase-promoting complex subunit</fullName>
    </submittedName>
</protein>
<dbReference type="InterPro" id="IPR024990">
    <property type="entry name" value="Apc1"/>
</dbReference>